<feature type="compositionally biased region" description="Basic and acidic residues" evidence="1">
    <location>
        <begin position="353"/>
        <end position="369"/>
    </location>
</feature>
<proteinExistence type="predicted"/>
<evidence type="ECO:0008006" key="4">
    <source>
        <dbReference type="Google" id="ProtNLM"/>
    </source>
</evidence>
<sequence>MTSFLSSNGETILKKYFKTTAEDTLEGRIIRAFREDHVQEIDLSHVVAGLRPNTPTLLALLMARGIDPSQVDTLTYTGRGKFLLYPKEKVLLLPQGRIQIGNNIATISKAPPITKFIGMKTIDIFVSHFPSEIPLTTFKEGFEQRLQINTINVRRETYKAIPNVNTGKIVVRVDSREAHKVPEFFKISGLLVQTWFFGCTGVRPCSVCGKTGHDKWKCPRQAFIAGGASTSHNADTNPPVQNKQNDQTNQSTYTHSANTTPPKASYANVTKTNPPYVKNLFINLEEESQIEQETCENSGNEMITNSEEEEWKVQKRKNRNIHGRANKQIPIIQENGEHELLSQNQFSPIMDSNNEKDDVTHIPPKEEKNQNISKINYSRKRKQGQENTTLLSDLQISDDSEDESIKEIQTDNKAKLKGKQEKEPQKETQEKSPKTQKTNPEDILKIQEEEIPKLTQPITGETNQNNQNTQIENLNQEEKTEEQKLSNQSNTHKGSRTKILWRTTPLKVFKNKRKATSTASPKTWKRKILNSPTPTTFKLTPQTSKIKKILSEVTNKDNLPIDQNSEKEQSIEMMDQSYQTSPPPPTKHKEIIPATVTHNTTITTTGTDTIKHNKKKNHKSTSQTTNFLISGKSPSLTLKD</sequence>
<reference evidence="2 3" key="1">
    <citation type="submission" date="2024-11" db="EMBL/GenBank/DDBJ databases">
        <title>Chromosome-level genome assembly of the freshwater bivalve Anodonta woodiana.</title>
        <authorList>
            <person name="Chen X."/>
        </authorList>
    </citation>
    <scope>NUCLEOTIDE SEQUENCE [LARGE SCALE GENOMIC DNA]</scope>
    <source>
        <strain evidence="2">MN2024</strain>
        <tissue evidence="2">Gills</tissue>
    </source>
</reference>
<dbReference type="EMBL" id="JBJQND010000011">
    <property type="protein sequence ID" value="KAL3862152.1"/>
    <property type="molecule type" value="Genomic_DNA"/>
</dbReference>
<keyword evidence="3" id="KW-1185">Reference proteome</keyword>
<feature type="region of interest" description="Disordered" evidence="1">
    <location>
        <begin position="605"/>
        <end position="640"/>
    </location>
</feature>
<comment type="caution">
    <text evidence="2">The sequence shown here is derived from an EMBL/GenBank/DDBJ whole genome shotgun (WGS) entry which is preliminary data.</text>
</comment>
<evidence type="ECO:0000256" key="1">
    <source>
        <dbReference type="SAM" id="MobiDB-lite"/>
    </source>
</evidence>
<evidence type="ECO:0000313" key="2">
    <source>
        <dbReference type="EMBL" id="KAL3862152.1"/>
    </source>
</evidence>
<evidence type="ECO:0000313" key="3">
    <source>
        <dbReference type="Proteomes" id="UP001634394"/>
    </source>
</evidence>
<gene>
    <name evidence="2" type="ORF">ACJMK2_008140</name>
</gene>
<feature type="compositionally biased region" description="Polar residues" evidence="1">
    <location>
        <begin position="620"/>
        <end position="640"/>
    </location>
</feature>
<feature type="region of interest" description="Disordered" evidence="1">
    <location>
        <begin position="476"/>
        <end position="497"/>
    </location>
</feature>
<dbReference type="Proteomes" id="UP001634394">
    <property type="component" value="Unassembled WGS sequence"/>
</dbReference>
<accession>A0ABD3VKX2</accession>
<protein>
    <recommendedName>
        <fullName evidence="4">CCHC-type domain-containing protein</fullName>
    </recommendedName>
</protein>
<feature type="region of interest" description="Disordered" evidence="1">
    <location>
        <begin position="229"/>
        <end position="270"/>
    </location>
</feature>
<name>A0ABD3VKX2_SINWO</name>
<dbReference type="AlphaFoldDB" id="A0ABD3VKX2"/>
<feature type="compositionally biased region" description="Basic and acidic residues" evidence="1">
    <location>
        <begin position="403"/>
        <end position="442"/>
    </location>
</feature>
<feature type="region of interest" description="Disordered" evidence="1">
    <location>
        <begin position="348"/>
        <end position="442"/>
    </location>
</feature>
<organism evidence="2 3">
    <name type="scientific">Sinanodonta woodiana</name>
    <name type="common">Chinese pond mussel</name>
    <name type="synonym">Anodonta woodiana</name>
    <dbReference type="NCBI Taxonomy" id="1069815"/>
    <lineage>
        <taxon>Eukaryota</taxon>
        <taxon>Metazoa</taxon>
        <taxon>Spiralia</taxon>
        <taxon>Lophotrochozoa</taxon>
        <taxon>Mollusca</taxon>
        <taxon>Bivalvia</taxon>
        <taxon>Autobranchia</taxon>
        <taxon>Heteroconchia</taxon>
        <taxon>Palaeoheterodonta</taxon>
        <taxon>Unionida</taxon>
        <taxon>Unionoidea</taxon>
        <taxon>Unionidae</taxon>
        <taxon>Unioninae</taxon>
        <taxon>Sinanodonta</taxon>
    </lineage>
</organism>
<feature type="compositionally biased region" description="Polar residues" evidence="1">
    <location>
        <begin position="385"/>
        <end position="395"/>
    </location>
</feature>